<evidence type="ECO:0000313" key="5">
    <source>
        <dbReference type="Proteomes" id="UP000664203"/>
    </source>
</evidence>
<comment type="caution">
    <text evidence="4">The sequence shown here is derived from an EMBL/GenBank/DDBJ whole genome shotgun (WGS) entry which is preliminary data.</text>
</comment>
<keyword evidence="2" id="KW-0521">NADP</keyword>
<dbReference type="AlphaFoldDB" id="A0A8H3J4P8"/>
<dbReference type="PANTHER" id="PTHR43544">
    <property type="entry name" value="SHORT-CHAIN DEHYDROGENASE/REDUCTASE"/>
    <property type="match status" value="1"/>
</dbReference>
<proteinExistence type="inferred from homology"/>
<dbReference type="GO" id="GO:0005737">
    <property type="term" value="C:cytoplasm"/>
    <property type="evidence" value="ECO:0007669"/>
    <property type="project" value="TreeGrafter"/>
</dbReference>
<evidence type="ECO:0000313" key="4">
    <source>
        <dbReference type="EMBL" id="CAF9940620.1"/>
    </source>
</evidence>
<protein>
    <submittedName>
        <fullName evidence="4">Uncharacterized protein</fullName>
    </submittedName>
</protein>
<accession>A0A8H3J4P8</accession>
<dbReference type="GO" id="GO:0016491">
    <property type="term" value="F:oxidoreductase activity"/>
    <property type="evidence" value="ECO:0007669"/>
    <property type="project" value="UniProtKB-KW"/>
</dbReference>
<organism evidence="4 5">
    <name type="scientific">Alectoria fallacina</name>
    <dbReference type="NCBI Taxonomy" id="1903189"/>
    <lineage>
        <taxon>Eukaryota</taxon>
        <taxon>Fungi</taxon>
        <taxon>Dikarya</taxon>
        <taxon>Ascomycota</taxon>
        <taxon>Pezizomycotina</taxon>
        <taxon>Lecanoromycetes</taxon>
        <taxon>OSLEUM clade</taxon>
        <taxon>Lecanoromycetidae</taxon>
        <taxon>Lecanorales</taxon>
        <taxon>Lecanorineae</taxon>
        <taxon>Parmeliaceae</taxon>
        <taxon>Alectoria</taxon>
    </lineage>
</organism>
<dbReference type="SUPFAM" id="SSF51735">
    <property type="entry name" value="NAD(P)-binding Rossmann-fold domains"/>
    <property type="match status" value="1"/>
</dbReference>
<evidence type="ECO:0000256" key="3">
    <source>
        <dbReference type="ARBA" id="ARBA00023002"/>
    </source>
</evidence>
<dbReference type="Gene3D" id="3.40.50.720">
    <property type="entry name" value="NAD(P)-binding Rossmann-like Domain"/>
    <property type="match status" value="1"/>
</dbReference>
<reference evidence="4" key="1">
    <citation type="submission" date="2021-03" db="EMBL/GenBank/DDBJ databases">
        <authorList>
            <person name="Tagirdzhanova G."/>
        </authorList>
    </citation>
    <scope>NUCLEOTIDE SEQUENCE</scope>
</reference>
<dbReference type="PROSITE" id="PS00061">
    <property type="entry name" value="ADH_SHORT"/>
    <property type="match status" value="1"/>
</dbReference>
<dbReference type="Proteomes" id="UP000664203">
    <property type="component" value="Unassembled WGS sequence"/>
</dbReference>
<dbReference type="InterPro" id="IPR051468">
    <property type="entry name" value="Fungal_SecMetab_SDRs"/>
</dbReference>
<keyword evidence="3" id="KW-0560">Oxidoreductase</keyword>
<evidence type="ECO:0000256" key="1">
    <source>
        <dbReference type="ARBA" id="ARBA00006484"/>
    </source>
</evidence>
<sequence length="237" mass="25096">MGIGLSLLTTYLSRPNTTVIAGVRDLSGPSSRALLAVDKDPSSILIIVKIDNASATDAKAAVKSLQSEHNISKIDTVIANAAVQNLVFAKLADVDPAQVQEHIFINAVGSLVLFQAVLPLLQKASQPKFVVLGSPLGSISGIEKRPFPMGAYGVSKAAAHYLVRKIHFENEGLIAFAIDPGFVQTDPGNEAARIAGMKEAPVPVKKSVEYLVASIDGATRDKTSGHFPSIEGEDWAW</sequence>
<comment type="similarity">
    <text evidence="1">Belongs to the short-chain dehydrogenases/reductases (SDR) family.</text>
</comment>
<dbReference type="EMBL" id="CAJPDR010000612">
    <property type="protein sequence ID" value="CAF9940620.1"/>
    <property type="molecule type" value="Genomic_DNA"/>
</dbReference>
<dbReference type="InterPro" id="IPR002347">
    <property type="entry name" value="SDR_fam"/>
</dbReference>
<gene>
    <name evidence="4" type="ORF">ALECFALPRED_008779</name>
</gene>
<name>A0A8H3J4P8_9LECA</name>
<keyword evidence="5" id="KW-1185">Reference proteome</keyword>
<dbReference type="PANTHER" id="PTHR43544:SF7">
    <property type="entry name" value="NADB-LER2"/>
    <property type="match status" value="1"/>
</dbReference>
<dbReference type="InterPro" id="IPR036291">
    <property type="entry name" value="NAD(P)-bd_dom_sf"/>
</dbReference>
<dbReference type="InterPro" id="IPR020904">
    <property type="entry name" value="Sc_DH/Rdtase_CS"/>
</dbReference>
<dbReference type="OrthoDB" id="9876299at2759"/>
<dbReference type="Pfam" id="PF00106">
    <property type="entry name" value="adh_short"/>
    <property type="match status" value="1"/>
</dbReference>
<evidence type="ECO:0000256" key="2">
    <source>
        <dbReference type="ARBA" id="ARBA00022857"/>
    </source>
</evidence>